<organism evidence="1 2">
    <name type="scientific">Favolaschia claudopus</name>
    <dbReference type="NCBI Taxonomy" id="2862362"/>
    <lineage>
        <taxon>Eukaryota</taxon>
        <taxon>Fungi</taxon>
        <taxon>Dikarya</taxon>
        <taxon>Basidiomycota</taxon>
        <taxon>Agaricomycotina</taxon>
        <taxon>Agaricomycetes</taxon>
        <taxon>Agaricomycetidae</taxon>
        <taxon>Agaricales</taxon>
        <taxon>Marasmiineae</taxon>
        <taxon>Mycenaceae</taxon>
        <taxon>Favolaschia</taxon>
    </lineage>
</organism>
<gene>
    <name evidence="1" type="ORF">R3P38DRAFT_1774017</name>
</gene>
<comment type="caution">
    <text evidence="1">The sequence shown here is derived from an EMBL/GenBank/DDBJ whole genome shotgun (WGS) entry which is preliminary data.</text>
</comment>
<dbReference type="AlphaFoldDB" id="A0AAW0A7L0"/>
<dbReference type="Proteomes" id="UP001362999">
    <property type="component" value="Unassembled WGS sequence"/>
</dbReference>
<protein>
    <submittedName>
        <fullName evidence="1">Uncharacterized protein</fullName>
    </submittedName>
</protein>
<proteinExistence type="predicted"/>
<reference evidence="1 2" key="1">
    <citation type="journal article" date="2024" name="J Genomics">
        <title>Draft genome sequencing and assembly of Favolaschia claudopus CIRM-BRFM 2984 isolated from oak limbs.</title>
        <authorList>
            <person name="Navarro D."/>
            <person name="Drula E."/>
            <person name="Chaduli D."/>
            <person name="Cazenave R."/>
            <person name="Ahrendt S."/>
            <person name="Wang J."/>
            <person name="Lipzen A."/>
            <person name="Daum C."/>
            <person name="Barry K."/>
            <person name="Grigoriev I.V."/>
            <person name="Favel A."/>
            <person name="Rosso M.N."/>
            <person name="Martin F."/>
        </authorList>
    </citation>
    <scope>NUCLEOTIDE SEQUENCE [LARGE SCALE GENOMIC DNA]</scope>
    <source>
        <strain evidence="1 2">CIRM-BRFM 2984</strain>
    </source>
</reference>
<name>A0AAW0A7L0_9AGAR</name>
<evidence type="ECO:0000313" key="2">
    <source>
        <dbReference type="Proteomes" id="UP001362999"/>
    </source>
</evidence>
<sequence>MGEQREPRQEEVYASERLFLSLSQTTCVGGSGSDSGWMCRRIPQRRTMLPSRASHCPALPAVHRLLEDRHCGGAHTRRFLEFFCSCGHGDAWQHLLSTYSLCPFVWYTSSASSRLLAVSSASPGCLDPKTDRYIYRTVQRVSLADVDGHTPAAFYGLRRWTSHPTTTNTPSPNTTGLAASCFPAVAYEYRSGLTLFPSISTRGFDNGIYDVQGPGG</sequence>
<accession>A0AAW0A7L0</accession>
<keyword evidence="2" id="KW-1185">Reference proteome</keyword>
<dbReference type="EMBL" id="JAWWNJ010000081">
    <property type="protein sequence ID" value="KAK7001873.1"/>
    <property type="molecule type" value="Genomic_DNA"/>
</dbReference>
<evidence type="ECO:0000313" key="1">
    <source>
        <dbReference type="EMBL" id="KAK7001873.1"/>
    </source>
</evidence>